<reference evidence="4" key="1">
    <citation type="submission" date="2018-05" db="EMBL/GenBank/DDBJ databases">
        <authorList>
            <person name="Lanie J.A."/>
            <person name="Ng W.-L."/>
            <person name="Kazmierczak K.M."/>
            <person name="Andrzejewski T.M."/>
            <person name="Davidsen T.M."/>
            <person name="Wayne K.J."/>
            <person name="Tettelin H."/>
            <person name="Glass J.I."/>
            <person name="Rusch D."/>
            <person name="Podicherti R."/>
            <person name="Tsui H.-C.T."/>
            <person name="Winkler M.E."/>
        </authorList>
    </citation>
    <scope>NUCLEOTIDE SEQUENCE</scope>
</reference>
<dbReference type="Pfam" id="PF02776">
    <property type="entry name" value="TPP_enzyme_N"/>
    <property type="match status" value="1"/>
</dbReference>
<proteinExistence type="inferred from homology"/>
<dbReference type="GO" id="GO:0030976">
    <property type="term" value="F:thiamine pyrophosphate binding"/>
    <property type="evidence" value="ECO:0007669"/>
    <property type="project" value="InterPro"/>
</dbReference>
<feature type="domain" description="Thiamine pyrophosphate enzyme N-terminal TPP-binding" evidence="3">
    <location>
        <begin position="8"/>
        <end position="126"/>
    </location>
</feature>
<sequence length="239" mass="25522">MKNMQSITGGEAVVKSLIMHGVDTVFGLPGLQNDALYNAFYDNRSSVRVVHTRHEQGAAYMALGYALSRDEPGVYNVVPGPGFLNTTAALSTAYATNAKVLCLTGQIPSAYIGRGIGMLHEIPDQLGVLRSLTKWADRISAPPSAPDLVAEAFRQLNSGRPRPVGLECAMDVLTNSAPVDLMAAPFALRHPPVDTDALEKAAKILGQAKHPMIFVGRGAMNVSEEVKQLAEMLQAPVIC</sequence>
<dbReference type="InterPro" id="IPR029035">
    <property type="entry name" value="DHS-like_NAD/FAD-binding_dom"/>
</dbReference>
<dbReference type="InterPro" id="IPR045229">
    <property type="entry name" value="TPP_enz"/>
</dbReference>
<name>A0A382SX58_9ZZZZ</name>
<evidence type="ECO:0000313" key="4">
    <source>
        <dbReference type="EMBL" id="SVD13511.1"/>
    </source>
</evidence>
<accession>A0A382SX58</accession>
<feature type="non-terminal residue" evidence="4">
    <location>
        <position position="239"/>
    </location>
</feature>
<comment type="similarity">
    <text evidence="1">Belongs to the TPP enzyme family.</text>
</comment>
<dbReference type="Pfam" id="PF00205">
    <property type="entry name" value="TPP_enzyme_M"/>
    <property type="match status" value="1"/>
</dbReference>
<dbReference type="CDD" id="cd07035">
    <property type="entry name" value="TPP_PYR_POX_like"/>
    <property type="match status" value="1"/>
</dbReference>
<feature type="domain" description="Thiamine pyrophosphate enzyme central" evidence="2">
    <location>
        <begin position="198"/>
        <end position="238"/>
    </location>
</feature>
<dbReference type="SUPFAM" id="SSF52518">
    <property type="entry name" value="Thiamin diphosphate-binding fold (THDP-binding)"/>
    <property type="match status" value="1"/>
</dbReference>
<protein>
    <recommendedName>
        <fullName evidence="5">Thiamine pyrophosphate enzyme N-terminal TPP-binding domain-containing protein</fullName>
    </recommendedName>
</protein>
<dbReference type="InterPro" id="IPR029061">
    <property type="entry name" value="THDP-binding"/>
</dbReference>
<dbReference type="InterPro" id="IPR012000">
    <property type="entry name" value="Thiamin_PyroP_enz_cen_dom"/>
</dbReference>
<organism evidence="4">
    <name type="scientific">marine metagenome</name>
    <dbReference type="NCBI Taxonomy" id="408172"/>
    <lineage>
        <taxon>unclassified sequences</taxon>
        <taxon>metagenomes</taxon>
        <taxon>ecological metagenomes</taxon>
    </lineage>
</organism>
<dbReference type="Gene3D" id="3.40.50.1220">
    <property type="entry name" value="TPP-binding domain"/>
    <property type="match status" value="1"/>
</dbReference>
<dbReference type="GO" id="GO:0005948">
    <property type="term" value="C:acetolactate synthase complex"/>
    <property type="evidence" value="ECO:0007669"/>
    <property type="project" value="TreeGrafter"/>
</dbReference>
<dbReference type="GO" id="GO:0003984">
    <property type="term" value="F:acetolactate synthase activity"/>
    <property type="evidence" value="ECO:0007669"/>
    <property type="project" value="TreeGrafter"/>
</dbReference>
<dbReference type="PANTHER" id="PTHR18968:SF167">
    <property type="entry name" value="ACETOLACTATE SYNTHASE LARGE SUBUNIT ILVB2-RELATED"/>
    <property type="match status" value="1"/>
</dbReference>
<dbReference type="GO" id="GO:0000287">
    <property type="term" value="F:magnesium ion binding"/>
    <property type="evidence" value="ECO:0007669"/>
    <property type="project" value="InterPro"/>
</dbReference>
<evidence type="ECO:0000259" key="2">
    <source>
        <dbReference type="Pfam" id="PF00205"/>
    </source>
</evidence>
<gene>
    <name evidence="4" type="ORF">METZ01_LOCUS366365</name>
</gene>
<dbReference type="GO" id="GO:0009097">
    <property type="term" value="P:isoleucine biosynthetic process"/>
    <property type="evidence" value="ECO:0007669"/>
    <property type="project" value="TreeGrafter"/>
</dbReference>
<dbReference type="Gene3D" id="3.40.50.970">
    <property type="match status" value="1"/>
</dbReference>
<dbReference type="AlphaFoldDB" id="A0A382SX58"/>
<evidence type="ECO:0000259" key="3">
    <source>
        <dbReference type="Pfam" id="PF02776"/>
    </source>
</evidence>
<dbReference type="EMBL" id="UINC01131667">
    <property type="protein sequence ID" value="SVD13511.1"/>
    <property type="molecule type" value="Genomic_DNA"/>
</dbReference>
<dbReference type="PANTHER" id="PTHR18968">
    <property type="entry name" value="THIAMINE PYROPHOSPHATE ENZYMES"/>
    <property type="match status" value="1"/>
</dbReference>
<evidence type="ECO:0008006" key="5">
    <source>
        <dbReference type="Google" id="ProtNLM"/>
    </source>
</evidence>
<dbReference type="GO" id="GO:0009099">
    <property type="term" value="P:L-valine biosynthetic process"/>
    <property type="evidence" value="ECO:0007669"/>
    <property type="project" value="TreeGrafter"/>
</dbReference>
<dbReference type="InterPro" id="IPR012001">
    <property type="entry name" value="Thiamin_PyroP_enz_TPP-bd_dom"/>
</dbReference>
<dbReference type="GO" id="GO:0050660">
    <property type="term" value="F:flavin adenine dinucleotide binding"/>
    <property type="evidence" value="ECO:0007669"/>
    <property type="project" value="TreeGrafter"/>
</dbReference>
<evidence type="ECO:0000256" key="1">
    <source>
        <dbReference type="ARBA" id="ARBA00007812"/>
    </source>
</evidence>
<dbReference type="SUPFAM" id="SSF52467">
    <property type="entry name" value="DHS-like NAD/FAD-binding domain"/>
    <property type="match status" value="1"/>
</dbReference>